<dbReference type="SUPFAM" id="SSF111369">
    <property type="entry name" value="HlyD-like secretion proteins"/>
    <property type="match status" value="1"/>
</dbReference>
<dbReference type="HOGENOM" id="CLU_018816_1_0_5"/>
<protein>
    <submittedName>
        <fullName evidence="7">Efflux transporter, RND family, MFP subunit</fullName>
    </submittedName>
</protein>
<keyword evidence="2" id="KW-0175">Coiled coil</keyword>
<dbReference type="Gene3D" id="2.40.50.100">
    <property type="match status" value="1"/>
</dbReference>
<dbReference type="Gene3D" id="2.40.30.170">
    <property type="match status" value="1"/>
</dbReference>
<proteinExistence type="inferred from homology"/>
<dbReference type="EMBL" id="CP000471">
    <property type="protein sequence ID" value="ABK43498.1"/>
    <property type="molecule type" value="Genomic_DNA"/>
</dbReference>
<dbReference type="Gene3D" id="2.40.420.20">
    <property type="match status" value="1"/>
</dbReference>
<dbReference type="InterPro" id="IPR058624">
    <property type="entry name" value="MdtA-like_HH"/>
</dbReference>
<dbReference type="RefSeq" id="WP_011712655.1">
    <property type="nucleotide sequence ID" value="NC_008576.1"/>
</dbReference>
<feature type="chain" id="PRO_5002626922" evidence="3">
    <location>
        <begin position="25"/>
        <end position="361"/>
    </location>
</feature>
<dbReference type="Gene3D" id="1.10.287.470">
    <property type="entry name" value="Helix hairpin bin"/>
    <property type="match status" value="1"/>
</dbReference>
<dbReference type="Pfam" id="PF25917">
    <property type="entry name" value="BSH_RND"/>
    <property type="match status" value="1"/>
</dbReference>
<reference evidence="7 8" key="2">
    <citation type="journal article" date="2012" name="Int. J. Syst. Evol. Microbiol.">
        <title>Magnetococcus marinus gen. nov., sp. nov., a marine, magnetotactic bacterium that represents a novel lineage (Magnetococcaceae fam. nov.; Magnetococcales ord. nov.) at the base of the Alphaproteobacteria.</title>
        <authorList>
            <person name="Bazylinski D.A."/>
            <person name="Williams T.J."/>
            <person name="Lefevre C.T."/>
            <person name="Berg R.J."/>
            <person name="Zhang C.L."/>
            <person name="Bowser S.S."/>
            <person name="Dean A.J."/>
            <person name="Beveridge T.J."/>
        </authorList>
    </citation>
    <scope>NUCLEOTIDE SEQUENCE [LARGE SCALE GENOMIC DNA]</scope>
    <source>
        <strain evidence="8">ATCC BAA-1437 / JCM 17883 / MC-1</strain>
    </source>
</reference>
<feature type="coiled-coil region" evidence="2">
    <location>
        <begin position="92"/>
        <end position="150"/>
    </location>
</feature>
<comment type="similarity">
    <text evidence="1">Belongs to the membrane fusion protein (MFP) (TC 8.A.1) family.</text>
</comment>
<dbReference type="KEGG" id="mgm:Mmc1_0980"/>
<feature type="domain" description="Multidrug resistance protein MdtA-like alpha-helical hairpin" evidence="4">
    <location>
        <begin position="92"/>
        <end position="154"/>
    </location>
</feature>
<accession>A0L6A5</accession>
<evidence type="ECO:0000313" key="7">
    <source>
        <dbReference type="EMBL" id="ABK43498.1"/>
    </source>
</evidence>
<dbReference type="Proteomes" id="UP000002586">
    <property type="component" value="Chromosome"/>
</dbReference>
<dbReference type="PANTHER" id="PTHR30469:SF18">
    <property type="entry name" value="RESISTANCE-NODULATION-CELL DIVISION (RND) EFFLUX MEMBRANE FUSION PROTEIN-RELATED"/>
    <property type="match status" value="1"/>
</dbReference>
<keyword evidence="3" id="KW-0732">Signal</keyword>
<evidence type="ECO:0000256" key="2">
    <source>
        <dbReference type="SAM" id="Coils"/>
    </source>
</evidence>
<organism evidence="7 8">
    <name type="scientific">Magnetococcus marinus (strain ATCC BAA-1437 / JCM 17883 / MC-1)</name>
    <dbReference type="NCBI Taxonomy" id="156889"/>
    <lineage>
        <taxon>Bacteria</taxon>
        <taxon>Pseudomonadati</taxon>
        <taxon>Pseudomonadota</taxon>
        <taxon>Magnetococcia</taxon>
        <taxon>Magnetococcales</taxon>
        <taxon>Magnetococcaceae</taxon>
        <taxon>Magnetococcus</taxon>
    </lineage>
</organism>
<dbReference type="PANTHER" id="PTHR30469">
    <property type="entry name" value="MULTIDRUG RESISTANCE PROTEIN MDTA"/>
    <property type="match status" value="1"/>
</dbReference>
<keyword evidence="8" id="KW-1185">Reference proteome</keyword>
<dbReference type="GO" id="GO:1990281">
    <property type="term" value="C:efflux pump complex"/>
    <property type="evidence" value="ECO:0007669"/>
    <property type="project" value="TreeGrafter"/>
</dbReference>
<dbReference type="STRING" id="156889.Mmc1_0980"/>
<evidence type="ECO:0000256" key="1">
    <source>
        <dbReference type="ARBA" id="ARBA00009477"/>
    </source>
</evidence>
<feature type="signal peptide" evidence="3">
    <location>
        <begin position="1"/>
        <end position="24"/>
    </location>
</feature>
<dbReference type="GO" id="GO:0015562">
    <property type="term" value="F:efflux transmembrane transporter activity"/>
    <property type="evidence" value="ECO:0007669"/>
    <property type="project" value="TreeGrafter"/>
</dbReference>
<dbReference type="NCBIfam" id="TIGR01730">
    <property type="entry name" value="RND_mfp"/>
    <property type="match status" value="1"/>
</dbReference>
<evidence type="ECO:0000259" key="6">
    <source>
        <dbReference type="Pfam" id="PF25954"/>
    </source>
</evidence>
<feature type="domain" description="Multidrug resistance protein MdtA-like barrel-sandwich hybrid" evidence="5">
    <location>
        <begin position="51"/>
        <end position="188"/>
    </location>
</feature>
<dbReference type="Pfam" id="PF25954">
    <property type="entry name" value="Beta-barrel_RND_2"/>
    <property type="match status" value="1"/>
</dbReference>
<name>A0L6A5_MAGMM</name>
<sequence precursor="true">MNLYVKYLVLSVAMWVGLSSVAAASSLATVTVTKTQSPKLLPIPGNVEAINQATMTAKTAGTIVELNFDVNDYVKKDQVLLSFKGKRNQAGLSQAQAGVSEAEARVVEARNEYNRLKSLFDQKMVTASQMDQAQGSLQAARARLNAAKAGLTSASEGVDDTVLRAPYSGYVTQRFVQLGENASVGQRLFTGISLDELRVITNIPQKYADVVRVTRSALVEISSSLAQQVRRIPVKDVVVFPVADPASRTVGVRIKLPEGIQGIYPGMLVKVFFVIGQQEKLIIPESTVVRRSELTAVYVMNPGQPAPMLRMVRLGQVDEAQQVEVVSGLLEGDLVVKQPALATQVALSHYQSMRKKDAIHE</sequence>
<gene>
    <name evidence="7" type="ordered locus">Mmc1_0980</name>
</gene>
<dbReference type="OrthoDB" id="9813967at2"/>
<evidence type="ECO:0000256" key="3">
    <source>
        <dbReference type="SAM" id="SignalP"/>
    </source>
</evidence>
<dbReference type="eggNOG" id="COG0845">
    <property type="taxonomic scope" value="Bacteria"/>
</dbReference>
<evidence type="ECO:0000313" key="8">
    <source>
        <dbReference type="Proteomes" id="UP000002586"/>
    </source>
</evidence>
<evidence type="ECO:0000259" key="5">
    <source>
        <dbReference type="Pfam" id="PF25917"/>
    </source>
</evidence>
<dbReference type="InterPro" id="IPR006143">
    <property type="entry name" value="RND_pump_MFP"/>
</dbReference>
<dbReference type="InterPro" id="IPR058625">
    <property type="entry name" value="MdtA-like_BSH"/>
</dbReference>
<reference evidence="8" key="1">
    <citation type="journal article" date="2009" name="Appl. Environ. Microbiol.">
        <title>Complete genome sequence of the chemolithoautotrophic marine magnetotactic coccus strain MC-1.</title>
        <authorList>
            <person name="Schubbe S."/>
            <person name="Williams T.J."/>
            <person name="Xie G."/>
            <person name="Kiss H.E."/>
            <person name="Brettin T.S."/>
            <person name="Martinez D."/>
            <person name="Ross C.A."/>
            <person name="Schuler D."/>
            <person name="Cox B.L."/>
            <person name="Nealson K.H."/>
            <person name="Bazylinski D.A."/>
        </authorList>
    </citation>
    <scope>NUCLEOTIDE SEQUENCE [LARGE SCALE GENOMIC DNA]</scope>
    <source>
        <strain evidence="8">ATCC BAA-1437 / JCM 17883 / MC-1</strain>
    </source>
</reference>
<feature type="domain" description="CusB-like beta-barrel" evidence="6">
    <location>
        <begin position="201"/>
        <end position="271"/>
    </location>
</feature>
<dbReference type="InterPro" id="IPR058792">
    <property type="entry name" value="Beta-barrel_RND_2"/>
</dbReference>
<dbReference type="Pfam" id="PF25876">
    <property type="entry name" value="HH_MFP_RND"/>
    <property type="match status" value="1"/>
</dbReference>
<dbReference type="AlphaFoldDB" id="A0L6A5"/>
<evidence type="ECO:0000259" key="4">
    <source>
        <dbReference type="Pfam" id="PF25876"/>
    </source>
</evidence>